<dbReference type="Proteomes" id="UP000028839">
    <property type="component" value="Unassembled WGS sequence"/>
</dbReference>
<dbReference type="GO" id="GO:0016616">
    <property type="term" value="F:oxidoreductase activity, acting on the CH-OH group of donors, NAD or NADP as acceptor"/>
    <property type="evidence" value="ECO:0007669"/>
    <property type="project" value="TreeGrafter"/>
</dbReference>
<evidence type="ECO:0000256" key="1">
    <source>
        <dbReference type="RuleBase" id="RU000363"/>
    </source>
</evidence>
<evidence type="ECO:0000313" key="3">
    <source>
        <dbReference type="Proteomes" id="UP000028839"/>
    </source>
</evidence>
<dbReference type="PRINTS" id="PR00081">
    <property type="entry name" value="GDHRDH"/>
</dbReference>
<dbReference type="PANTHER" id="PTHR45458:SF1">
    <property type="entry name" value="SHORT CHAIN DEHYDROGENASE"/>
    <property type="match status" value="1"/>
</dbReference>
<comment type="caution">
    <text evidence="2">The sequence shown here is derived from an EMBL/GenBank/DDBJ whole genome shotgun (WGS) entry which is preliminary data.</text>
</comment>
<dbReference type="Pfam" id="PF00106">
    <property type="entry name" value="adh_short"/>
    <property type="match status" value="1"/>
</dbReference>
<dbReference type="PRINTS" id="PR00080">
    <property type="entry name" value="SDRFAMILY"/>
</dbReference>
<dbReference type="InterPro" id="IPR052184">
    <property type="entry name" value="SDR_enzymes"/>
</dbReference>
<dbReference type="PANTHER" id="PTHR45458">
    <property type="entry name" value="SHORT-CHAIN DEHYDROGENASE/REDUCTASE SDR"/>
    <property type="match status" value="1"/>
</dbReference>
<proteinExistence type="inferred from homology"/>
<dbReference type="InterPro" id="IPR036291">
    <property type="entry name" value="NAD(P)-bd_dom_sf"/>
</dbReference>
<organism evidence="2 3">
    <name type="scientific">Nitrosococcus oceani C-27</name>
    <dbReference type="NCBI Taxonomy" id="314279"/>
    <lineage>
        <taxon>Bacteria</taxon>
        <taxon>Pseudomonadati</taxon>
        <taxon>Pseudomonadota</taxon>
        <taxon>Gammaproteobacteria</taxon>
        <taxon>Chromatiales</taxon>
        <taxon>Chromatiaceae</taxon>
        <taxon>Nitrosococcus</taxon>
    </lineage>
</organism>
<evidence type="ECO:0000313" key="2">
    <source>
        <dbReference type="EMBL" id="KFI18466.1"/>
    </source>
</evidence>
<dbReference type="CDD" id="cd05325">
    <property type="entry name" value="carb_red_sniffer_like_SDR_c"/>
    <property type="match status" value="1"/>
</dbReference>
<reference evidence="2 3" key="1">
    <citation type="submission" date="2014-07" db="EMBL/GenBank/DDBJ databases">
        <title>Comparative analysis of Nitrosococcus oceani genome inventories of strains from Pacific and Atlantic gyres.</title>
        <authorList>
            <person name="Lim C.K."/>
            <person name="Wang L."/>
            <person name="Sayavedra-Soto L.A."/>
            <person name="Klotz M.G."/>
        </authorList>
    </citation>
    <scope>NUCLEOTIDE SEQUENCE [LARGE SCALE GENOMIC DNA]</scope>
    <source>
        <strain evidence="2 3">C-27</strain>
    </source>
</reference>
<name>A0A0E2YZU9_9GAMM</name>
<sequence length="232" mass="24963">MPNLLITGTNRGIGLEFSKQYAETGWRVFACCRHPGKADALKQLAAQHPGSLSLHTLDVADFDQIEGLAAELTGEKIDLLVNNAGIYADTFRGGFGATDYQAWLRAFCVNTTAPLKMAETFASQIAQSQQKKIVCISSKMGSIAENTSGGCYLYRSSKAALNMVVKSLSIDLAPRGILAAALHPGWVQTDMGGPNALITTQQSVAGMRQVIEQLTPQQSGGFYAYDSKEIPW</sequence>
<dbReference type="AlphaFoldDB" id="A0A0E2YZU9"/>
<dbReference type="HOGENOM" id="CLU_010194_9_1_6"/>
<gene>
    <name evidence="2" type="ORF">IB75_14290</name>
</gene>
<protein>
    <submittedName>
        <fullName evidence="2">Short-chain dehydrogenase</fullName>
    </submittedName>
</protein>
<dbReference type="SUPFAM" id="SSF51735">
    <property type="entry name" value="NAD(P)-binding Rossmann-fold domains"/>
    <property type="match status" value="1"/>
</dbReference>
<dbReference type="InterPro" id="IPR002347">
    <property type="entry name" value="SDR_fam"/>
</dbReference>
<dbReference type="OrthoDB" id="5786478at2"/>
<dbReference type="EMBL" id="JPGN01000080">
    <property type="protein sequence ID" value="KFI18466.1"/>
    <property type="molecule type" value="Genomic_DNA"/>
</dbReference>
<comment type="similarity">
    <text evidence="1">Belongs to the short-chain dehydrogenases/reductases (SDR) family.</text>
</comment>
<dbReference type="Gene3D" id="3.40.50.720">
    <property type="entry name" value="NAD(P)-binding Rossmann-like Domain"/>
    <property type="match status" value="1"/>
</dbReference>
<accession>A0A0E2YZU9</accession>